<dbReference type="OrthoDB" id="4072826at2759"/>
<dbReference type="AlphaFoldDB" id="A0A7U2ICY5"/>
<reference evidence="3" key="1">
    <citation type="journal article" date="2021" name="BMC Genomics">
        <title>Chromosome-level genome assembly and manually-curated proteome of model necrotroph Parastagonospora nodorum Sn15 reveals a genome-wide trove of candidate effector homologs, and redundancy of virulence-related functions within an accessory chromosome.</title>
        <authorList>
            <person name="Bertazzoni S."/>
            <person name="Jones D.A.B."/>
            <person name="Phan H.T."/>
            <person name="Tan K.-C."/>
            <person name="Hane J.K."/>
        </authorList>
    </citation>
    <scope>NUCLEOTIDE SEQUENCE [LARGE SCALE GENOMIC DNA]</scope>
    <source>
        <strain evidence="3">SN15 / ATCC MYA-4574 / FGSC 10173)</strain>
    </source>
</reference>
<dbReference type="Pfam" id="PF13302">
    <property type="entry name" value="Acetyltransf_3"/>
    <property type="match status" value="1"/>
</dbReference>
<protein>
    <recommendedName>
        <fullName evidence="1">N-acetyltransferase domain-containing protein</fullName>
    </recommendedName>
</protein>
<dbReference type="InterPro" id="IPR000182">
    <property type="entry name" value="GNAT_dom"/>
</dbReference>
<organism evidence="2 3">
    <name type="scientific">Phaeosphaeria nodorum (strain SN15 / ATCC MYA-4574 / FGSC 10173)</name>
    <name type="common">Glume blotch fungus</name>
    <name type="synonym">Parastagonospora nodorum</name>
    <dbReference type="NCBI Taxonomy" id="321614"/>
    <lineage>
        <taxon>Eukaryota</taxon>
        <taxon>Fungi</taxon>
        <taxon>Dikarya</taxon>
        <taxon>Ascomycota</taxon>
        <taxon>Pezizomycotina</taxon>
        <taxon>Dothideomycetes</taxon>
        <taxon>Pleosporomycetidae</taxon>
        <taxon>Pleosporales</taxon>
        <taxon>Pleosporineae</taxon>
        <taxon>Phaeosphaeriaceae</taxon>
        <taxon>Parastagonospora</taxon>
    </lineage>
</organism>
<dbReference type="InterPro" id="IPR016181">
    <property type="entry name" value="Acyl_CoA_acyltransferase"/>
</dbReference>
<evidence type="ECO:0000313" key="3">
    <source>
        <dbReference type="Proteomes" id="UP000663193"/>
    </source>
</evidence>
<dbReference type="RefSeq" id="XP_001803291.1">
    <property type="nucleotide sequence ID" value="XM_001803239.1"/>
</dbReference>
<dbReference type="PANTHER" id="PTHR43792:SF1">
    <property type="entry name" value="N-ACETYLTRANSFERASE DOMAIN-CONTAINING PROTEIN"/>
    <property type="match status" value="1"/>
</dbReference>
<feature type="domain" description="N-acetyltransferase" evidence="1">
    <location>
        <begin position="28"/>
        <end position="176"/>
    </location>
</feature>
<dbReference type="Gene3D" id="3.40.630.30">
    <property type="match status" value="1"/>
</dbReference>
<keyword evidence="3" id="KW-1185">Reference proteome</keyword>
<dbReference type="InterPro" id="IPR051531">
    <property type="entry name" value="N-acetyltransferase"/>
</dbReference>
<sequence length="209" mass="23517">MEHTLSTPRLRLTLLEKAELGSQEFSWLHELRSDKQTTWWSIHGQSKSPADTEKFIKHCLPSPENPDAVRIAYAVHMIQEEGLRFIGLITLRSSTELSLPEANHLMPPAALDLSSTLNLELGYQYLPLAWGKGYATEALPAVFDACRALGGKVFVRAIVDAENGGSLKVMGKSGMRELGVHEWRGEKAYMAGEWRGRMVLWIWGMWLVQ</sequence>
<evidence type="ECO:0000313" key="2">
    <source>
        <dbReference type="EMBL" id="QRD07536.1"/>
    </source>
</evidence>
<dbReference type="SUPFAM" id="SSF55729">
    <property type="entry name" value="Acyl-CoA N-acyltransferases (Nat)"/>
    <property type="match status" value="1"/>
</dbReference>
<dbReference type="KEGG" id="pno:SNOG_13077"/>
<evidence type="ECO:0000259" key="1">
    <source>
        <dbReference type="Pfam" id="PF13302"/>
    </source>
</evidence>
<dbReference type="VEuPathDB" id="FungiDB:JI435_130770"/>
<dbReference type="OMA" id="AWMANIV"/>
<dbReference type="Proteomes" id="UP000663193">
    <property type="component" value="Chromosome 22"/>
</dbReference>
<dbReference type="PANTHER" id="PTHR43792">
    <property type="entry name" value="GNAT FAMILY, PUTATIVE (AFU_ORTHOLOGUE AFUA_3G00765)-RELATED-RELATED"/>
    <property type="match status" value="1"/>
</dbReference>
<gene>
    <name evidence="2" type="ORF">JI435_130770</name>
</gene>
<dbReference type="EMBL" id="CP069044">
    <property type="protein sequence ID" value="QRD07536.1"/>
    <property type="molecule type" value="Genomic_DNA"/>
</dbReference>
<name>A0A7U2ICY5_PHANO</name>
<dbReference type="GO" id="GO:0016747">
    <property type="term" value="F:acyltransferase activity, transferring groups other than amino-acyl groups"/>
    <property type="evidence" value="ECO:0007669"/>
    <property type="project" value="InterPro"/>
</dbReference>
<proteinExistence type="predicted"/>
<accession>A0A7U2ICY5</accession>